<reference evidence="1" key="1">
    <citation type="submission" date="2019-12" db="EMBL/GenBank/DDBJ databases">
        <title>Haloferax alexandrinus strain pws11.</title>
        <authorList>
            <person name="Verma D.K."/>
            <person name="Gopal K."/>
            <person name="Prasad E.S."/>
        </authorList>
    </citation>
    <scope>NUCLEOTIDE SEQUENCE</scope>
    <source>
        <strain evidence="1">Pws11</strain>
    </source>
</reference>
<protein>
    <submittedName>
        <fullName evidence="1">Uncharacterized protein</fullName>
    </submittedName>
</protein>
<dbReference type="EMBL" id="WOWC01000001">
    <property type="protein sequence ID" value="NLV03877.1"/>
    <property type="molecule type" value="Genomic_DNA"/>
</dbReference>
<evidence type="ECO:0000313" key="2">
    <source>
        <dbReference type="Proteomes" id="UP000619835"/>
    </source>
</evidence>
<accession>A0A847TTT4</accession>
<comment type="caution">
    <text evidence="1">The sequence shown here is derived from an EMBL/GenBank/DDBJ whole genome shotgun (WGS) entry which is preliminary data.</text>
</comment>
<gene>
    <name evidence="1" type="ORF">GOC85_15020</name>
</gene>
<dbReference type="AlphaFoldDB" id="A0A847TTT4"/>
<dbReference type="Proteomes" id="UP000619835">
    <property type="component" value="Unassembled WGS sequence"/>
</dbReference>
<evidence type="ECO:0000313" key="1">
    <source>
        <dbReference type="EMBL" id="NLV03877.1"/>
    </source>
</evidence>
<sequence length="101" mass="11199">MEDRSFPDTDTETVRVQFENGPVFRVSKGLSLREIVAHLLTPGLDEELESTLEELHSAAERQAKNGVEPDFTVLLDGVPADFDTTIDSEGLTQIRILKDAD</sequence>
<dbReference type="RefSeq" id="WP_152419069.1">
    <property type="nucleotide sequence ID" value="NZ_JAUDRO010000001.1"/>
</dbReference>
<proteinExistence type="predicted"/>
<organism evidence="1 2">
    <name type="scientific">Haloferax volcanii</name>
    <name type="common">Halobacterium volcanii</name>
    <dbReference type="NCBI Taxonomy" id="2246"/>
    <lineage>
        <taxon>Archaea</taxon>
        <taxon>Methanobacteriati</taxon>
        <taxon>Methanobacteriota</taxon>
        <taxon>Stenosarchaea group</taxon>
        <taxon>Halobacteria</taxon>
        <taxon>Halobacteriales</taxon>
        <taxon>Haloferacaceae</taxon>
        <taxon>Haloferax</taxon>
    </lineage>
</organism>
<name>A0A847TTT4_HALVO</name>